<reference evidence="2 3" key="1">
    <citation type="submission" date="2018-07" db="EMBL/GenBank/DDBJ databases">
        <title>The genomes of Aspergillus section Nigri reveals drivers in fungal speciation.</title>
        <authorList>
            <consortium name="DOE Joint Genome Institute"/>
            <person name="Vesth T.C."/>
            <person name="Nybo J."/>
            <person name="Theobald S."/>
            <person name="Brandl J."/>
            <person name="Frisvad J.C."/>
            <person name="Nielsen K.F."/>
            <person name="Lyhne E.K."/>
            <person name="Kogle M.E."/>
            <person name="Kuo A."/>
            <person name="Riley R."/>
            <person name="Clum A."/>
            <person name="Nolan M."/>
            <person name="Lipzen A."/>
            <person name="Salamov A."/>
            <person name="Henrissat B."/>
            <person name="Wiebenga A."/>
            <person name="De vries R.P."/>
            <person name="Grigoriev I.V."/>
            <person name="Mortensen U.H."/>
            <person name="Andersen M.R."/>
            <person name="Baker S.E."/>
        </authorList>
    </citation>
    <scope>NUCLEOTIDE SEQUENCE [LARGE SCALE GENOMIC DNA]</scope>
    <source>
        <strain evidence="2 3">CBS 139.54b</strain>
    </source>
</reference>
<dbReference type="RefSeq" id="XP_026632384.1">
    <property type="nucleotide sequence ID" value="XM_026764169.1"/>
</dbReference>
<dbReference type="Proteomes" id="UP000253729">
    <property type="component" value="Unassembled WGS sequence"/>
</dbReference>
<keyword evidence="1" id="KW-1133">Transmembrane helix</keyword>
<gene>
    <name evidence="2" type="ORF">BDQ94DRAFT_132946</name>
</gene>
<sequence>MRCHGFYNMRYLEQSLTPCCAITQQGPDRLKSIDTLQGMFARRSTFIMAQLVLNSYCNTIALILSAVL</sequence>
<keyword evidence="1" id="KW-0472">Membrane</keyword>
<protein>
    <submittedName>
        <fullName evidence="2">Uncharacterized protein</fullName>
    </submittedName>
</protein>
<keyword evidence="1" id="KW-0812">Transmembrane</keyword>
<proteinExistence type="predicted"/>
<evidence type="ECO:0000256" key="1">
    <source>
        <dbReference type="SAM" id="Phobius"/>
    </source>
</evidence>
<feature type="transmembrane region" description="Helical" evidence="1">
    <location>
        <begin position="46"/>
        <end position="67"/>
    </location>
</feature>
<dbReference type="GeneID" id="38132525"/>
<organism evidence="2 3">
    <name type="scientific">Aspergillus welwitschiae</name>
    <dbReference type="NCBI Taxonomy" id="1341132"/>
    <lineage>
        <taxon>Eukaryota</taxon>
        <taxon>Fungi</taxon>
        <taxon>Dikarya</taxon>
        <taxon>Ascomycota</taxon>
        <taxon>Pezizomycotina</taxon>
        <taxon>Eurotiomycetes</taxon>
        <taxon>Eurotiomycetidae</taxon>
        <taxon>Eurotiales</taxon>
        <taxon>Aspergillaceae</taxon>
        <taxon>Aspergillus</taxon>
        <taxon>Aspergillus subgen. Circumdati</taxon>
    </lineage>
</organism>
<name>A0A3F3QKH9_9EURO</name>
<dbReference type="EMBL" id="KZ852032">
    <property type="protein sequence ID" value="RDH39362.1"/>
    <property type="molecule type" value="Genomic_DNA"/>
</dbReference>
<dbReference type="AlphaFoldDB" id="A0A3F3QKH9"/>
<evidence type="ECO:0000313" key="2">
    <source>
        <dbReference type="EMBL" id="RDH39362.1"/>
    </source>
</evidence>
<evidence type="ECO:0000313" key="3">
    <source>
        <dbReference type="Proteomes" id="UP000253729"/>
    </source>
</evidence>
<keyword evidence="3" id="KW-1185">Reference proteome</keyword>
<accession>A0A3F3QKH9</accession>